<comment type="caution">
    <text evidence="2">The sequence shown here is derived from an EMBL/GenBank/DDBJ whole genome shotgun (WGS) entry which is preliminary data.</text>
</comment>
<dbReference type="EMBL" id="LXQA010046010">
    <property type="protein sequence ID" value="MCI01383.1"/>
    <property type="molecule type" value="Genomic_DNA"/>
</dbReference>
<dbReference type="AlphaFoldDB" id="A0A392NNH9"/>
<accession>A0A392NNH9</accession>
<protein>
    <submittedName>
        <fullName evidence="2">Putative ribonuclease H protein</fullName>
    </submittedName>
</protein>
<feature type="non-terminal residue" evidence="2">
    <location>
        <position position="179"/>
    </location>
</feature>
<evidence type="ECO:0000313" key="3">
    <source>
        <dbReference type="Proteomes" id="UP000265520"/>
    </source>
</evidence>
<proteinExistence type="predicted"/>
<sequence length="179" mass="20997">MLLPKLLSHIHWKARKELLQPKVNGGLGFRDMHMFNMAMLAKQVWRLQTNPGELIKQLPLIQEPIEDQLMWPHTKDGLYSVKSGYNLLRHWQESDNPSSANPNPYSQVWKKLWNLQTIPRHKVIIWRIINKALPVRSELSRRGTLCSILCPRCLQKEETINHVFMDCNHAAMIWFGSKL</sequence>
<keyword evidence="3" id="KW-1185">Reference proteome</keyword>
<reference evidence="2 3" key="1">
    <citation type="journal article" date="2018" name="Front. Plant Sci.">
        <title>Red Clover (Trifolium pratense) and Zigzag Clover (T. medium) - A Picture of Genomic Similarities and Differences.</title>
        <authorList>
            <person name="Dluhosova J."/>
            <person name="Istvanek J."/>
            <person name="Nedelnik J."/>
            <person name="Repkova J."/>
        </authorList>
    </citation>
    <scope>NUCLEOTIDE SEQUENCE [LARGE SCALE GENOMIC DNA]</scope>
    <source>
        <strain evidence="3">cv. 10/8</strain>
        <tissue evidence="2">Leaf</tissue>
    </source>
</reference>
<dbReference type="Pfam" id="PF13966">
    <property type="entry name" value="zf-RVT"/>
    <property type="match status" value="1"/>
</dbReference>
<dbReference type="InterPro" id="IPR026960">
    <property type="entry name" value="RVT-Znf"/>
</dbReference>
<dbReference type="Proteomes" id="UP000265520">
    <property type="component" value="Unassembled WGS sequence"/>
</dbReference>
<name>A0A392NNH9_9FABA</name>
<evidence type="ECO:0000259" key="1">
    <source>
        <dbReference type="Pfam" id="PF13966"/>
    </source>
</evidence>
<organism evidence="2 3">
    <name type="scientific">Trifolium medium</name>
    <dbReference type="NCBI Taxonomy" id="97028"/>
    <lineage>
        <taxon>Eukaryota</taxon>
        <taxon>Viridiplantae</taxon>
        <taxon>Streptophyta</taxon>
        <taxon>Embryophyta</taxon>
        <taxon>Tracheophyta</taxon>
        <taxon>Spermatophyta</taxon>
        <taxon>Magnoliopsida</taxon>
        <taxon>eudicotyledons</taxon>
        <taxon>Gunneridae</taxon>
        <taxon>Pentapetalae</taxon>
        <taxon>rosids</taxon>
        <taxon>fabids</taxon>
        <taxon>Fabales</taxon>
        <taxon>Fabaceae</taxon>
        <taxon>Papilionoideae</taxon>
        <taxon>50 kb inversion clade</taxon>
        <taxon>NPAAA clade</taxon>
        <taxon>Hologalegina</taxon>
        <taxon>IRL clade</taxon>
        <taxon>Trifolieae</taxon>
        <taxon>Trifolium</taxon>
    </lineage>
</organism>
<feature type="domain" description="Reverse transcriptase zinc-binding" evidence="1">
    <location>
        <begin position="79"/>
        <end position="174"/>
    </location>
</feature>
<dbReference type="PANTHER" id="PTHR33116">
    <property type="entry name" value="REVERSE TRANSCRIPTASE ZINC-BINDING DOMAIN-CONTAINING PROTEIN-RELATED-RELATED"/>
    <property type="match status" value="1"/>
</dbReference>
<dbReference type="PANTHER" id="PTHR33116:SF86">
    <property type="entry name" value="REVERSE TRANSCRIPTASE DOMAIN-CONTAINING PROTEIN"/>
    <property type="match status" value="1"/>
</dbReference>
<evidence type="ECO:0000313" key="2">
    <source>
        <dbReference type="EMBL" id="MCI01383.1"/>
    </source>
</evidence>